<gene>
    <name evidence="3" type="ORF">DFR52_101371</name>
</gene>
<feature type="domain" description="LpxI C-terminal" evidence="1">
    <location>
        <begin position="145"/>
        <end position="278"/>
    </location>
</feature>
<dbReference type="InterPro" id="IPR010415">
    <property type="entry name" value="LpxI_C"/>
</dbReference>
<evidence type="ECO:0000313" key="4">
    <source>
        <dbReference type="Proteomes" id="UP000246352"/>
    </source>
</evidence>
<dbReference type="Pfam" id="PF06230">
    <property type="entry name" value="LpxI_C"/>
    <property type="match status" value="1"/>
</dbReference>
<dbReference type="InterPro" id="IPR053174">
    <property type="entry name" value="LpxI"/>
</dbReference>
<dbReference type="Gene3D" id="3.40.50.20">
    <property type="match status" value="1"/>
</dbReference>
<sequence>MLAGAAIGRLAIVAGSGQLPMRLAEAAREAGHTPFVLPIIGAADQDWSGFAHADLAIADLASFAAITRREEISHAVLSGGIARRPGLGEFRPTWRMIPAVPRIFRALVSGGDDAVLRSVIGLLESVGVKVVGAHEVVPGLLATGGPLGAVSPDAAACRDIAAAARAALELGRLDIGQGAISVGGRVIALEGLEGTDDMLARVARLRAEGRLPAGRRGVLVKLCKPMQDMRADLPSIGPGTVENAGRAGLAGIAVEAGRALVLDRDALIAAADRAGIFVSGIDPADLAP</sequence>
<dbReference type="RefSeq" id="WP_110030208.1">
    <property type="nucleotide sequence ID" value="NZ_QGTR01000001.1"/>
</dbReference>
<dbReference type="PANTHER" id="PTHR39962:SF1">
    <property type="entry name" value="LPXI FAMILY PROTEIN"/>
    <property type="match status" value="1"/>
</dbReference>
<protein>
    <recommendedName>
        <fullName evidence="5">Phosphatidate cytidylyltransferase</fullName>
    </recommendedName>
</protein>
<evidence type="ECO:0000313" key="3">
    <source>
        <dbReference type="EMBL" id="PWW03685.1"/>
    </source>
</evidence>
<proteinExistence type="predicted"/>
<feature type="domain" description="LpxI N-terminal" evidence="2">
    <location>
        <begin position="9"/>
        <end position="140"/>
    </location>
</feature>
<keyword evidence="4" id="KW-1185">Reference proteome</keyword>
<dbReference type="OrthoDB" id="9789836at2"/>
<dbReference type="Proteomes" id="UP000246352">
    <property type="component" value="Unassembled WGS sequence"/>
</dbReference>
<evidence type="ECO:0000259" key="1">
    <source>
        <dbReference type="Pfam" id="PF06230"/>
    </source>
</evidence>
<comment type="caution">
    <text evidence="3">The sequence shown here is derived from an EMBL/GenBank/DDBJ whole genome shotgun (WGS) entry which is preliminary data.</text>
</comment>
<evidence type="ECO:0000259" key="2">
    <source>
        <dbReference type="Pfam" id="PF17930"/>
    </source>
</evidence>
<dbReference type="PANTHER" id="PTHR39962">
    <property type="entry name" value="BLL4848 PROTEIN"/>
    <property type="match status" value="1"/>
</dbReference>
<dbReference type="Pfam" id="PF17930">
    <property type="entry name" value="LpxI_N"/>
    <property type="match status" value="1"/>
</dbReference>
<name>A0A317PSH3_9HYPH</name>
<dbReference type="AlphaFoldDB" id="A0A317PSH3"/>
<reference evidence="3 4" key="1">
    <citation type="submission" date="2018-05" db="EMBL/GenBank/DDBJ databases">
        <title>Genomic Encyclopedia of Type Strains, Phase IV (KMG-IV): sequencing the most valuable type-strain genomes for metagenomic binning, comparative biology and taxonomic classification.</title>
        <authorList>
            <person name="Goeker M."/>
        </authorList>
    </citation>
    <scope>NUCLEOTIDE SEQUENCE [LARGE SCALE GENOMIC DNA]</scope>
    <source>
        <strain evidence="3 4">DSM 16791</strain>
    </source>
</reference>
<accession>A0A317PSH3</accession>
<dbReference type="InterPro" id="IPR041255">
    <property type="entry name" value="LpxI_N"/>
</dbReference>
<dbReference type="Gene3D" id="3.40.140.80">
    <property type="match status" value="1"/>
</dbReference>
<organism evidence="3 4">
    <name type="scientific">Hoeflea marina</name>
    <dbReference type="NCBI Taxonomy" id="274592"/>
    <lineage>
        <taxon>Bacteria</taxon>
        <taxon>Pseudomonadati</taxon>
        <taxon>Pseudomonadota</taxon>
        <taxon>Alphaproteobacteria</taxon>
        <taxon>Hyphomicrobiales</taxon>
        <taxon>Rhizobiaceae</taxon>
        <taxon>Hoeflea</taxon>
    </lineage>
</organism>
<dbReference type="InterPro" id="IPR043167">
    <property type="entry name" value="LpxI_C_sf"/>
</dbReference>
<evidence type="ECO:0008006" key="5">
    <source>
        <dbReference type="Google" id="ProtNLM"/>
    </source>
</evidence>
<dbReference type="EMBL" id="QGTR01000001">
    <property type="protein sequence ID" value="PWW03685.1"/>
    <property type="molecule type" value="Genomic_DNA"/>
</dbReference>